<evidence type="ECO:0000256" key="3">
    <source>
        <dbReference type="ARBA" id="ARBA00022490"/>
    </source>
</evidence>
<dbReference type="PANTHER" id="PTHR42753:SF2">
    <property type="entry name" value="PROLINE--TRNA LIGASE"/>
    <property type="match status" value="1"/>
</dbReference>
<sequence>MRVSQLLLPTLREVPAEAEVISHRLLLRAGFMRKAAAGIYTLLPLAWRVILKIERIIREELDRQGGQEIMMPIMQPAELWQESGRWDVYGPELFRLKDRHGRDFCLGPTHEEIITALVRGEVNSYKQLPLLLYQIQNKYRDERRPRFGLMRGREFIMKDLYSFDRDEAGLDVSYNKMFEAYTNVFRRCGLQFRPVVADSGAIGGSDTHEFMVLAESGEATIVYCTDEQCGYAANEERAEAVPPAEKDDAAALEPKKVHTPDCRTMAEVATFFKISPARMIKTIIYTTEKETVAAMVRGDREINEIKLYNALDCIRLEMAGEETVRKATGASAGYAGPVNLTGVRLVADPEVMALANAVCGANENDHHLVNINPGRDFTPDLVTDIRLVKAGEPCPVCGTALQGARGIEVGQIFKLGDKYSKALGATFLDENGKARPFIMGCYGIGVTRTMAAAVEQNHDERGIIWPVQIAPFHVIVVPVSHKDQNLMETAEKIYHALNRAGVESVVDDRPDRAGVKFNDADLVGYPIRITVGAKGLAAGKVELYLRRQGETIMVPLDEVVETVKAKLQVMGH</sequence>
<proteinExistence type="inferred from homology"/>
<dbReference type="SUPFAM" id="SSF55826">
    <property type="entry name" value="YbaK/ProRS associated domain"/>
    <property type="match status" value="1"/>
</dbReference>
<protein>
    <recommendedName>
        <fullName evidence="12">Proline--tRNA ligase</fullName>
        <ecNumber evidence="12">6.1.1.15</ecNumber>
    </recommendedName>
    <alternativeName>
        <fullName evidence="12">Prolyl-tRNA synthetase</fullName>
        <shortName evidence="12">ProRS</shortName>
    </alternativeName>
</protein>
<evidence type="ECO:0000256" key="10">
    <source>
        <dbReference type="ARBA" id="ARBA00053664"/>
    </source>
</evidence>
<organism evidence="14 15">
    <name type="scientific">Desulfoscipio geothermicus DSM 3669</name>
    <dbReference type="NCBI Taxonomy" id="1121426"/>
    <lineage>
        <taxon>Bacteria</taxon>
        <taxon>Bacillati</taxon>
        <taxon>Bacillota</taxon>
        <taxon>Clostridia</taxon>
        <taxon>Eubacteriales</taxon>
        <taxon>Desulfallaceae</taxon>
        <taxon>Desulfoscipio</taxon>
    </lineage>
</organism>
<name>A0A1I6D8M6_9FIRM</name>
<evidence type="ECO:0000256" key="4">
    <source>
        <dbReference type="ARBA" id="ARBA00022598"/>
    </source>
</evidence>
<dbReference type="InterPro" id="IPR045864">
    <property type="entry name" value="aa-tRNA-synth_II/BPL/LPL"/>
</dbReference>
<dbReference type="GO" id="GO:0140096">
    <property type="term" value="F:catalytic activity, acting on a protein"/>
    <property type="evidence" value="ECO:0007669"/>
    <property type="project" value="UniProtKB-ARBA"/>
</dbReference>
<evidence type="ECO:0000313" key="15">
    <source>
        <dbReference type="Proteomes" id="UP000199584"/>
    </source>
</evidence>
<dbReference type="PANTHER" id="PTHR42753">
    <property type="entry name" value="MITOCHONDRIAL RIBOSOME PROTEIN L39/PROLYL-TRNA LIGASE FAMILY MEMBER"/>
    <property type="match status" value="1"/>
</dbReference>
<dbReference type="InterPro" id="IPR044140">
    <property type="entry name" value="ProRS_anticodon_short"/>
</dbReference>
<evidence type="ECO:0000256" key="8">
    <source>
        <dbReference type="ARBA" id="ARBA00023146"/>
    </source>
</evidence>
<dbReference type="InterPro" id="IPR033730">
    <property type="entry name" value="ProRS_core_prok"/>
</dbReference>
<dbReference type="CDD" id="cd04334">
    <property type="entry name" value="ProRS-INS"/>
    <property type="match status" value="1"/>
</dbReference>
<dbReference type="InterPro" id="IPR036754">
    <property type="entry name" value="YbaK/aa-tRNA-synt-asso_dom_sf"/>
</dbReference>
<dbReference type="EMBL" id="FOYM01000007">
    <property type="protein sequence ID" value="SFR01692.1"/>
    <property type="molecule type" value="Genomic_DNA"/>
</dbReference>
<dbReference type="CDD" id="cd00861">
    <property type="entry name" value="ProRS_anticodon_short"/>
    <property type="match status" value="1"/>
</dbReference>
<dbReference type="PROSITE" id="PS50862">
    <property type="entry name" value="AA_TRNA_LIGASE_II"/>
    <property type="match status" value="1"/>
</dbReference>
<evidence type="ECO:0000256" key="2">
    <source>
        <dbReference type="ARBA" id="ARBA00011738"/>
    </source>
</evidence>
<comment type="subunit">
    <text evidence="2 12">Homodimer.</text>
</comment>
<dbReference type="InterPro" id="IPR004500">
    <property type="entry name" value="Pro-tRNA-synth_IIa_bac-type"/>
</dbReference>
<keyword evidence="7 12" id="KW-0648">Protein biosynthesis</keyword>
<dbReference type="Gene3D" id="3.30.930.10">
    <property type="entry name" value="Bira Bifunctional Protein, Domain 2"/>
    <property type="match status" value="2"/>
</dbReference>
<evidence type="ECO:0000256" key="6">
    <source>
        <dbReference type="ARBA" id="ARBA00022840"/>
    </source>
</evidence>
<evidence type="ECO:0000259" key="13">
    <source>
        <dbReference type="PROSITE" id="PS50862"/>
    </source>
</evidence>
<dbReference type="PRINTS" id="PR01046">
    <property type="entry name" value="TRNASYNTHPRO"/>
</dbReference>
<dbReference type="EC" id="6.1.1.15" evidence="12"/>
<gene>
    <name evidence="12" type="primary">proS</name>
    <name evidence="14" type="ORF">SAMN05660706_10740</name>
</gene>
<dbReference type="InterPro" id="IPR002314">
    <property type="entry name" value="aa-tRNA-synt_IIb"/>
</dbReference>
<dbReference type="GO" id="GO:0016740">
    <property type="term" value="F:transferase activity"/>
    <property type="evidence" value="ECO:0007669"/>
    <property type="project" value="UniProtKB-ARBA"/>
</dbReference>
<dbReference type="FunFam" id="3.30.930.10:FF:000065">
    <property type="entry name" value="Proline--tRNA ligase"/>
    <property type="match status" value="1"/>
</dbReference>
<comment type="catalytic activity">
    <reaction evidence="9 12">
        <text>tRNA(Pro) + L-proline + ATP = L-prolyl-tRNA(Pro) + AMP + diphosphate</text>
        <dbReference type="Rhea" id="RHEA:14305"/>
        <dbReference type="Rhea" id="RHEA-COMP:9700"/>
        <dbReference type="Rhea" id="RHEA-COMP:9702"/>
        <dbReference type="ChEBI" id="CHEBI:30616"/>
        <dbReference type="ChEBI" id="CHEBI:33019"/>
        <dbReference type="ChEBI" id="CHEBI:60039"/>
        <dbReference type="ChEBI" id="CHEBI:78442"/>
        <dbReference type="ChEBI" id="CHEBI:78532"/>
        <dbReference type="ChEBI" id="CHEBI:456215"/>
        <dbReference type="EC" id="6.1.1.15"/>
    </reaction>
</comment>
<dbReference type="Proteomes" id="UP000199584">
    <property type="component" value="Unassembled WGS sequence"/>
</dbReference>
<dbReference type="NCBIfam" id="NF006625">
    <property type="entry name" value="PRK09194.1"/>
    <property type="match status" value="1"/>
</dbReference>
<dbReference type="InterPro" id="IPR036621">
    <property type="entry name" value="Anticodon-bd_dom_sf"/>
</dbReference>
<evidence type="ECO:0000256" key="11">
    <source>
        <dbReference type="ARBA" id="ARBA00060755"/>
    </source>
</evidence>
<dbReference type="InterPro" id="IPR050062">
    <property type="entry name" value="Pro-tRNA_synthetase"/>
</dbReference>
<accession>A0A1I6D8M6</accession>
<dbReference type="HAMAP" id="MF_01569">
    <property type="entry name" value="Pro_tRNA_synth_type1"/>
    <property type="match status" value="1"/>
</dbReference>
<dbReference type="RefSeq" id="WP_092482486.1">
    <property type="nucleotide sequence ID" value="NZ_FOYM01000007.1"/>
</dbReference>
<dbReference type="GO" id="GO:0005524">
    <property type="term" value="F:ATP binding"/>
    <property type="evidence" value="ECO:0007669"/>
    <property type="project" value="UniProtKB-UniRule"/>
</dbReference>
<dbReference type="GO" id="GO:0006433">
    <property type="term" value="P:prolyl-tRNA aminoacylation"/>
    <property type="evidence" value="ECO:0007669"/>
    <property type="project" value="UniProtKB-UniRule"/>
</dbReference>
<comment type="subcellular location">
    <subcellularLocation>
        <location evidence="1 12">Cytoplasm</location>
    </subcellularLocation>
</comment>
<feature type="domain" description="Aminoacyl-transfer RNA synthetases class-II family profile" evidence="13">
    <location>
        <begin position="33"/>
        <end position="466"/>
    </location>
</feature>
<evidence type="ECO:0000256" key="9">
    <source>
        <dbReference type="ARBA" id="ARBA00047671"/>
    </source>
</evidence>
<dbReference type="CDD" id="cd00779">
    <property type="entry name" value="ProRS_core_prok"/>
    <property type="match status" value="1"/>
</dbReference>
<evidence type="ECO:0000256" key="1">
    <source>
        <dbReference type="ARBA" id="ARBA00004496"/>
    </source>
</evidence>
<dbReference type="Pfam" id="PF03129">
    <property type="entry name" value="HGTP_anticodon"/>
    <property type="match status" value="1"/>
</dbReference>
<keyword evidence="15" id="KW-1185">Reference proteome</keyword>
<dbReference type="GO" id="GO:0004827">
    <property type="term" value="F:proline-tRNA ligase activity"/>
    <property type="evidence" value="ECO:0007669"/>
    <property type="project" value="UniProtKB-UniRule"/>
</dbReference>
<keyword evidence="6 12" id="KW-0067">ATP-binding</keyword>
<keyword evidence="5 12" id="KW-0547">Nucleotide-binding</keyword>
<keyword evidence="8 12" id="KW-0030">Aminoacyl-tRNA synthetase</keyword>
<keyword evidence="3 12" id="KW-0963">Cytoplasm</keyword>
<comment type="similarity">
    <text evidence="11 12">Belongs to the class-II aminoacyl-tRNA synthetase family. ProS type 1 subfamily.</text>
</comment>
<evidence type="ECO:0000256" key="5">
    <source>
        <dbReference type="ARBA" id="ARBA00022741"/>
    </source>
</evidence>
<dbReference type="NCBIfam" id="TIGR00409">
    <property type="entry name" value="proS_fam_II"/>
    <property type="match status" value="1"/>
</dbReference>
<dbReference type="STRING" id="39060.SAMN05660706_10740"/>
<dbReference type="SUPFAM" id="SSF52954">
    <property type="entry name" value="Class II aaRS ABD-related"/>
    <property type="match status" value="1"/>
</dbReference>
<evidence type="ECO:0000256" key="12">
    <source>
        <dbReference type="HAMAP-Rule" id="MF_01569"/>
    </source>
</evidence>
<dbReference type="InterPro" id="IPR007214">
    <property type="entry name" value="YbaK/aa-tRNA-synth-assoc-dom"/>
</dbReference>
<dbReference type="InterPro" id="IPR002316">
    <property type="entry name" value="Pro-tRNA-ligase_IIa"/>
</dbReference>
<evidence type="ECO:0000313" key="14">
    <source>
        <dbReference type="EMBL" id="SFR01692.1"/>
    </source>
</evidence>
<dbReference type="FunFam" id="3.30.930.10:FF:000066">
    <property type="entry name" value="Proline--tRNA ligase"/>
    <property type="match status" value="1"/>
</dbReference>
<reference evidence="15" key="1">
    <citation type="submission" date="2016-10" db="EMBL/GenBank/DDBJ databases">
        <authorList>
            <person name="Varghese N."/>
            <person name="Submissions S."/>
        </authorList>
    </citation>
    <scope>NUCLEOTIDE SEQUENCE [LARGE SCALE GENOMIC DNA]</scope>
    <source>
        <strain evidence="15">DSM 3669</strain>
    </source>
</reference>
<dbReference type="InterPro" id="IPR004154">
    <property type="entry name" value="Anticodon-bd"/>
</dbReference>
<dbReference type="InterPro" id="IPR006195">
    <property type="entry name" value="aa-tRNA-synth_II"/>
</dbReference>
<dbReference type="SUPFAM" id="SSF55681">
    <property type="entry name" value="Class II aaRS and biotin synthetases"/>
    <property type="match status" value="1"/>
</dbReference>
<dbReference type="OrthoDB" id="9809052at2"/>
<dbReference type="GO" id="GO:0002161">
    <property type="term" value="F:aminoacyl-tRNA deacylase activity"/>
    <property type="evidence" value="ECO:0007669"/>
    <property type="project" value="InterPro"/>
</dbReference>
<comment type="domain">
    <text evidence="12">Consists of three domains: the N-terminal catalytic domain, the editing domain and the C-terminal anticodon-binding domain.</text>
</comment>
<dbReference type="Pfam" id="PF04073">
    <property type="entry name" value="tRNA_edit"/>
    <property type="match status" value="1"/>
</dbReference>
<comment type="function">
    <text evidence="10 12">Catalyzes the attachment of proline to tRNA(Pro) in a two-step reaction: proline is first activated by ATP to form Pro-AMP and then transferred to the acceptor end of tRNA(Pro). As ProRS can inadvertently accommodate and process non-cognate amino acids such as alanine and cysteine, to avoid such errors it has two additional distinct editing activities against alanine. One activity is designated as 'pretransfer' editing and involves the tRNA(Pro)-independent hydrolysis of activated Ala-AMP. The other activity is designated 'posttransfer' editing and involves deacylation of mischarged Ala-tRNA(Pro). The misacylated Cys-tRNA(Pro) is not edited by ProRS.</text>
</comment>
<evidence type="ECO:0000256" key="7">
    <source>
        <dbReference type="ARBA" id="ARBA00022917"/>
    </source>
</evidence>
<keyword evidence="4 12" id="KW-0436">Ligase</keyword>
<dbReference type="Pfam" id="PF00587">
    <property type="entry name" value="tRNA-synt_2b"/>
    <property type="match status" value="1"/>
</dbReference>
<dbReference type="Gene3D" id="3.40.50.800">
    <property type="entry name" value="Anticodon-binding domain"/>
    <property type="match status" value="1"/>
</dbReference>
<dbReference type="AlphaFoldDB" id="A0A1I6D8M6"/>
<dbReference type="GO" id="GO:0005829">
    <property type="term" value="C:cytosol"/>
    <property type="evidence" value="ECO:0007669"/>
    <property type="project" value="TreeGrafter"/>
</dbReference>
<dbReference type="InterPro" id="IPR023717">
    <property type="entry name" value="Pro-tRNA-Synthase_IIa_type1"/>
</dbReference>
<dbReference type="PIRSF" id="PIRSF001535">
    <property type="entry name" value="ProRS_1"/>
    <property type="match status" value="1"/>
</dbReference>